<dbReference type="AlphaFoldDB" id="A0A2T0SZ54"/>
<dbReference type="RefSeq" id="WP_106189957.1">
    <property type="nucleotide sequence ID" value="NZ_PVTF01000008.1"/>
</dbReference>
<keyword evidence="5" id="KW-0067">ATP-binding</keyword>
<keyword evidence="2" id="KW-0813">Transport</keyword>
<dbReference type="PROSITE" id="PS50893">
    <property type="entry name" value="ABC_TRANSPORTER_2"/>
    <property type="match status" value="1"/>
</dbReference>
<dbReference type="Proteomes" id="UP000239494">
    <property type="component" value="Unassembled WGS sequence"/>
</dbReference>
<dbReference type="PANTHER" id="PTHR43820">
    <property type="entry name" value="HIGH-AFFINITY BRANCHED-CHAIN AMINO ACID TRANSPORT ATP-BINDING PROTEIN LIVF"/>
    <property type="match status" value="1"/>
</dbReference>
<dbReference type="OrthoDB" id="9776369at2"/>
<proteinExistence type="inferred from homology"/>
<evidence type="ECO:0000256" key="2">
    <source>
        <dbReference type="ARBA" id="ARBA00022448"/>
    </source>
</evidence>
<keyword evidence="3" id="KW-0029">Amino-acid transport</keyword>
<sequence length="245" mass="26172">MTTLEIEGLSVRRGRSEVLHQVDLVVREGECVCLVGSNGAGKTSLIEGVLGMLPSKAKTLSFLGESLLGVRPWDRVRRGLVVVPQNRDLFSGMTVEENLRLGAVAVADRTSTDQVLAEIYELFPRLAERADQLAGTLSGGERSMLAIGRGLMSQPRMLVFDEPSLGLAPLVVTSIMRTIAEINERGTTVLLVEQNVHQAFALASRAYVLENGVIAGEGPTAELADSELMRRGYLGSAATGGVVKA</sequence>
<reference evidence="5 6" key="1">
    <citation type="submission" date="2018-03" db="EMBL/GenBank/DDBJ databases">
        <title>Genomic Encyclopedia of Archaeal and Bacterial Type Strains, Phase II (KMG-II): from individual species to whole genera.</title>
        <authorList>
            <person name="Goeker M."/>
        </authorList>
    </citation>
    <scope>NUCLEOTIDE SEQUENCE [LARGE SCALE GENOMIC DNA]</scope>
    <source>
        <strain evidence="5 6">DSM 44720</strain>
    </source>
</reference>
<dbReference type="CDD" id="cd03224">
    <property type="entry name" value="ABC_TM1139_LivF_branched"/>
    <property type="match status" value="1"/>
</dbReference>
<dbReference type="Pfam" id="PF00005">
    <property type="entry name" value="ABC_tran"/>
    <property type="match status" value="1"/>
</dbReference>
<comment type="caution">
    <text evidence="5">The sequence shown here is derived from an EMBL/GenBank/DDBJ whole genome shotgun (WGS) entry which is preliminary data.</text>
</comment>
<evidence type="ECO:0000259" key="4">
    <source>
        <dbReference type="PROSITE" id="PS50893"/>
    </source>
</evidence>
<dbReference type="InterPro" id="IPR027417">
    <property type="entry name" value="P-loop_NTPase"/>
</dbReference>
<dbReference type="InterPro" id="IPR052156">
    <property type="entry name" value="BCAA_Transport_ATP-bd_LivF"/>
</dbReference>
<name>A0A2T0SZ54_9PSEU</name>
<protein>
    <submittedName>
        <fullName evidence="5">Amino acid/amide ABC transporter ATP-binding protein 2 (HAAT family)</fullName>
    </submittedName>
</protein>
<dbReference type="InterPro" id="IPR003439">
    <property type="entry name" value="ABC_transporter-like_ATP-bd"/>
</dbReference>
<dbReference type="InterPro" id="IPR017871">
    <property type="entry name" value="ABC_transporter-like_CS"/>
</dbReference>
<evidence type="ECO:0000313" key="5">
    <source>
        <dbReference type="EMBL" id="PRY38679.1"/>
    </source>
</evidence>
<dbReference type="PANTHER" id="PTHR43820:SF4">
    <property type="entry name" value="HIGH-AFFINITY BRANCHED-CHAIN AMINO ACID TRANSPORT ATP-BINDING PROTEIN LIVF"/>
    <property type="match status" value="1"/>
</dbReference>
<dbReference type="SUPFAM" id="SSF52540">
    <property type="entry name" value="P-loop containing nucleoside triphosphate hydrolases"/>
    <property type="match status" value="1"/>
</dbReference>
<dbReference type="GO" id="GO:0016887">
    <property type="term" value="F:ATP hydrolysis activity"/>
    <property type="evidence" value="ECO:0007669"/>
    <property type="project" value="InterPro"/>
</dbReference>
<accession>A0A2T0SZ54</accession>
<organism evidence="5 6">
    <name type="scientific">Umezawaea tangerina</name>
    <dbReference type="NCBI Taxonomy" id="84725"/>
    <lineage>
        <taxon>Bacteria</taxon>
        <taxon>Bacillati</taxon>
        <taxon>Actinomycetota</taxon>
        <taxon>Actinomycetes</taxon>
        <taxon>Pseudonocardiales</taxon>
        <taxon>Pseudonocardiaceae</taxon>
        <taxon>Umezawaea</taxon>
    </lineage>
</organism>
<dbReference type="GO" id="GO:0015807">
    <property type="term" value="P:L-amino acid transport"/>
    <property type="evidence" value="ECO:0007669"/>
    <property type="project" value="TreeGrafter"/>
</dbReference>
<gene>
    <name evidence="5" type="ORF">CLV43_10879</name>
</gene>
<evidence type="ECO:0000256" key="1">
    <source>
        <dbReference type="ARBA" id="ARBA00005417"/>
    </source>
</evidence>
<dbReference type="GO" id="GO:0005524">
    <property type="term" value="F:ATP binding"/>
    <property type="evidence" value="ECO:0007669"/>
    <property type="project" value="UniProtKB-KW"/>
</dbReference>
<dbReference type="GO" id="GO:0015658">
    <property type="term" value="F:branched-chain amino acid transmembrane transporter activity"/>
    <property type="evidence" value="ECO:0007669"/>
    <property type="project" value="TreeGrafter"/>
</dbReference>
<evidence type="ECO:0000256" key="3">
    <source>
        <dbReference type="ARBA" id="ARBA00022970"/>
    </source>
</evidence>
<dbReference type="EMBL" id="PVTF01000008">
    <property type="protein sequence ID" value="PRY38679.1"/>
    <property type="molecule type" value="Genomic_DNA"/>
</dbReference>
<keyword evidence="6" id="KW-1185">Reference proteome</keyword>
<feature type="domain" description="ABC transporter" evidence="4">
    <location>
        <begin position="4"/>
        <end position="236"/>
    </location>
</feature>
<dbReference type="PROSITE" id="PS00211">
    <property type="entry name" value="ABC_TRANSPORTER_1"/>
    <property type="match status" value="1"/>
</dbReference>
<evidence type="ECO:0000313" key="6">
    <source>
        <dbReference type="Proteomes" id="UP000239494"/>
    </source>
</evidence>
<dbReference type="Gene3D" id="3.40.50.300">
    <property type="entry name" value="P-loop containing nucleotide triphosphate hydrolases"/>
    <property type="match status" value="1"/>
</dbReference>
<comment type="similarity">
    <text evidence="1">Belongs to the ABC transporter superfamily.</text>
</comment>
<keyword evidence="5" id="KW-0547">Nucleotide-binding</keyword>